<organism evidence="1 2">
    <name type="scientific">Neptunomonas qingdaonensis</name>
    <dbReference type="NCBI Taxonomy" id="1045558"/>
    <lineage>
        <taxon>Bacteria</taxon>
        <taxon>Pseudomonadati</taxon>
        <taxon>Pseudomonadota</taxon>
        <taxon>Gammaproteobacteria</taxon>
        <taxon>Oceanospirillales</taxon>
        <taxon>Oceanospirillaceae</taxon>
        <taxon>Neptunomonas</taxon>
    </lineage>
</organism>
<accession>A0A1I2SX02</accession>
<dbReference type="Proteomes" id="UP000198623">
    <property type="component" value="Unassembled WGS sequence"/>
</dbReference>
<keyword evidence="2" id="KW-1185">Reference proteome</keyword>
<protein>
    <submittedName>
        <fullName evidence="1">Uncharacterized protein</fullName>
    </submittedName>
</protein>
<evidence type="ECO:0000313" key="1">
    <source>
        <dbReference type="EMBL" id="SFG54461.1"/>
    </source>
</evidence>
<evidence type="ECO:0000313" key="2">
    <source>
        <dbReference type="Proteomes" id="UP000198623"/>
    </source>
</evidence>
<sequence>MTILMTLIIAVLAVFIGKQLLSVSQKKEMRPIRIKTDEQRFKNRRR</sequence>
<dbReference type="AlphaFoldDB" id="A0A1I2SX02"/>
<reference evidence="2" key="1">
    <citation type="submission" date="2016-10" db="EMBL/GenBank/DDBJ databases">
        <authorList>
            <person name="Varghese N."/>
            <person name="Submissions S."/>
        </authorList>
    </citation>
    <scope>NUCLEOTIDE SEQUENCE [LARGE SCALE GENOMIC DNA]</scope>
    <source>
        <strain evidence="2">CGMCC 1.10971</strain>
    </source>
</reference>
<name>A0A1I2SX02_9GAMM</name>
<gene>
    <name evidence="1" type="ORF">SAMN05216175_108105</name>
</gene>
<dbReference type="EMBL" id="FOOU01000008">
    <property type="protein sequence ID" value="SFG54461.1"/>
    <property type="molecule type" value="Genomic_DNA"/>
</dbReference>
<proteinExistence type="predicted"/>